<dbReference type="EC" id="2.5.1.59" evidence="3"/>
<evidence type="ECO:0000256" key="11">
    <source>
        <dbReference type="ARBA" id="ARBA00042436"/>
    </source>
</evidence>
<evidence type="ECO:0000256" key="8">
    <source>
        <dbReference type="ARBA" id="ARBA00022842"/>
    </source>
</evidence>
<dbReference type="EMBL" id="JAFCMP010000257">
    <property type="protein sequence ID" value="KAG5182203.1"/>
    <property type="molecule type" value="Genomic_DNA"/>
</dbReference>
<comment type="cofactor">
    <cofactor evidence="1">
        <name>Mg(2+)</name>
        <dbReference type="ChEBI" id="CHEBI:18420"/>
    </cofactor>
</comment>
<evidence type="ECO:0000256" key="2">
    <source>
        <dbReference type="ARBA" id="ARBA00006734"/>
    </source>
</evidence>
<evidence type="ECO:0000256" key="6">
    <source>
        <dbReference type="ARBA" id="ARBA00022679"/>
    </source>
</evidence>
<dbReference type="AlphaFoldDB" id="A0A835YWW6"/>
<accession>A0A835YWW6</accession>
<keyword evidence="8" id="KW-0460">Magnesium</keyword>
<keyword evidence="15" id="KW-1185">Reference proteome</keyword>
<evidence type="ECO:0000256" key="5">
    <source>
        <dbReference type="ARBA" id="ARBA00022602"/>
    </source>
</evidence>
<gene>
    <name evidence="14" type="ORF">JKP88DRAFT_186382</name>
</gene>
<evidence type="ECO:0000313" key="14">
    <source>
        <dbReference type="EMBL" id="KAG5182203.1"/>
    </source>
</evidence>
<dbReference type="EC" id="2.5.1.58" evidence="4"/>
<keyword evidence="7" id="KW-0677">Repeat</keyword>
<dbReference type="PANTHER" id="PTHR11129:SF1">
    <property type="entry name" value="PROTEIN FARNESYLTRANSFERASE_GERANYLGERANYLTRANSFERASE TYPE-1 SUBUNIT ALPHA"/>
    <property type="match status" value="1"/>
</dbReference>
<evidence type="ECO:0000256" key="3">
    <source>
        <dbReference type="ARBA" id="ARBA00012700"/>
    </source>
</evidence>
<sequence>MAMYVDQQPLPGWEDVTPIPQAECENPVARIAYASDYETAMDYFRAAQASGELSERALELTADIIDMNSAHYTAWQYRRRCLFALNKDLAEELSYVRDVALSNPKNYQIWYHRRAVVEQLGDASTEIPFVDEVLQLDAKNYHAWAHRQWALKTYGGWEGELEETEALLTADLRNNSAWNHRWFVIHNAGVAVTAEAVAAEAEFALRHIERAVHNESAWNYLRGYLVDGASFDKHPQVKAHCQKLLAEHSGAADCAHLHNLLAEAHEQEGTEESLNTAIELLQKLRNDIDPVREKYWDRRIARATAKLERLVCA</sequence>
<dbReference type="Gene3D" id="1.25.40.120">
    <property type="entry name" value="Protein prenylyltransferase"/>
    <property type="match status" value="1"/>
</dbReference>
<organism evidence="14 15">
    <name type="scientific">Tribonema minus</name>
    <dbReference type="NCBI Taxonomy" id="303371"/>
    <lineage>
        <taxon>Eukaryota</taxon>
        <taxon>Sar</taxon>
        <taxon>Stramenopiles</taxon>
        <taxon>Ochrophyta</taxon>
        <taxon>PX clade</taxon>
        <taxon>Xanthophyceae</taxon>
        <taxon>Tribonematales</taxon>
        <taxon>Tribonemataceae</taxon>
        <taxon>Tribonema</taxon>
    </lineage>
</organism>
<dbReference type="PANTHER" id="PTHR11129">
    <property type="entry name" value="PROTEIN FARNESYLTRANSFERASE ALPHA SUBUNIT/RAB GERANYLGERANYL TRANSFERASE ALPHA SUBUNIT"/>
    <property type="match status" value="1"/>
</dbReference>
<dbReference type="OrthoDB" id="272289at2759"/>
<evidence type="ECO:0000313" key="15">
    <source>
        <dbReference type="Proteomes" id="UP000664859"/>
    </source>
</evidence>
<keyword evidence="5" id="KW-0637">Prenyltransferase</keyword>
<proteinExistence type="inferred from homology"/>
<reference evidence="14" key="1">
    <citation type="submission" date="2021-02" db="EMBL/GenBank/DDBJ databases">
        <title>First Annotated Genome of the Yellow-green Alga Tribonema minus.</title>
        <authorList>
            <person name="Mahan K.M."/>
        </authorList>
    </citation>
    <scope>NUCLEOTIDE SEQUENCE</scope>
    <source>
        <strain evidence="14">UTEX B ZZ1240</strain>
    </source>
</reference>
<dbReference type="GO" id="GO:0005965">
    <property type="term" value="C:protein farnesyltransferase complex"/>
    <property type="evidence" value="ECO:0007669"/>
    <property type="project" value="TreeGrafter"/>
</dbReference>
<evidence type="ECO:0000256" key="4">
    <source>
        <dbReference type="ARBA" id="ARBA00012702"/>
    </source>
</evidence>
<dbReference type="InterPro" id="IPR002088">
    <property type="entry name" value="Prenyl_trans_a"/>
</dbReference>
<dbReference type="Proteomes" id="UP000664859">
    <property type="component" value="Unassembled WGS sequence"/>
</dbReference>
<comment type="caution">
    <text evidence="14">The sequence shown here is derived from an EMBL/GenBank/DDBJ whole genome shotgun (WGS) entry which is preliminary data.</text>
</comment>
<evidence type="ECO:0000256" key="10">
    <source>
        <dbReference type="ARBA" id="ARBA00041392"/>
    </source>
</evidence>
<dbReference type="GO" id="GO:0005953">
    <property type="term" value="C:CAAX-protein geranylgeranyltransferase complex"/>
    <property type="evidence" value="ECO:0007669"/>
    <property type="project" value="TreeGrafter"/>
</dbReference>
<keyword evidence="6 14" id="KW-0808">Transferase</keyword>
<name>A0A835YWW6_9STRA</name>
<evidence type="ECO:0000256" key="13">
    <source>
        <dbReference type="ARBA" id="ARBA00043219"/>
    </source>
</evidence>
<evidence type="ECO:0000256" key="9">
    <source>
        <dbReference type="ARBA" id="ARBA00040965"/>
    </source>
</evidence>
<evidence type="ECO:0000256" key="1">
    <source>
        <dbReference type="ARBA" id="ARBA00001946"/>
    </source>
</evidence>
<dbReference type="GO" id="GO:0004662">
    <property type="term" value="F:CAAX-protein geranylgeranyltransferase activity"/>
    <property type="evidence" value="ECO:0007669"/>
    <property type="project" value="UniProtKB-EC"/>
</dbReference>
<evidence type="ECO:0000256" key="12">
    <source>
        <dbReference type="ARBA" id="ARBA00043086"/>
    </source>
</evidence>
<dbReference type="Pfam" id="PF01239">
    <property type="entry name" value="PPTA"/>
    <property type="match status" value="5"/>
</dbReference>
<evidence type="ECO:0000256" key="7">
    <source>
        <dbReference type="ARBA" id="ARBA00022737"/>
    </source>
</evidence>
<comment type="similarity">
    <text evidence="2">Belongs to the protein prenyltransferase subunit alpha family.</text>
</comment>
<dbReference type="GO" id="GO:0004660">
    <property type="term" value="F:protein farnesyltransferase activity"/>
    <property type="evidence" value="ECO:0007669"/>
    <property type="project" value="UniProtKB-EC"/>
</dbReference>
<dbReference type="PROSITE" id="PS51147">
    <property type="entry name" value="PFTA"/>
    <property type="match status" value="4"/>
</dbReference>
<dbReference type="SUPFAM" id="SSF48439">
    <property type="entry name" value="Protein prenylyltransferase"/>
    <property type="match status" value="1"/>
</dbReference>
<protein>
    <recommendedName>
        <fullName evidence="9">Protein farnesyltransferase/geranylgeranyltransferase type-1 subunit alpha</fullName>
        <ecNumber evidence="4">2.5.1.58</ecNumber>
        <ecNumber evidence="3">2.5.1.59</ecNumber>
    </recommendedName>
    <alternativeName>
        <fullName evidence="12">CAAX farnesyltransferase subunit alpha</fullName>
    </alternativeName>
    <alternativeName>
        <fullName evidence="11">FTase-alpha</fullName>
    </alternativeName>
    <alternativeName>
        <fullName evidence="10">Ras proteins prenyltransferase subunit alpha</fullName>
    </alternativeName>
    <alternativeName>
        <fullName evidence="13">Type I protein geranyl-geranyltransferase subunit alpha</fullName>
    </alternativeName>
</protein>